<keyword evidence="1" id="KW-0472">Membrane</keyword>
<protein>
    <submittedName>
        <fullName evidence="2">Uncharacterized protein</fullName>
    </submittedName>
</protein>
<organism evidence="2">
    <name type="scientific">viral metagenome</name>
    <dbReference type="NCBI Taxonomy" id="1070528"/>
    <lineage>
        <taxon>unclassified sequences</taxon>
        <taxon>metagenomes</taxon>
        <taxon>organismal metagenomes</taxon>
    </lineage>
</organism>
<feature type="transmembrane region" description="Helical" evidence="1">
    <location>
        <begin position="12"/>
        <end position="31"/>
    </location>
</feature>
<accession>A0A6C0CAX2</accession>
<evidence type="ECO:0000313" key="2">
    <source>
        <dbReference type="EMBL" id="QHT01738.1"/>
    </source>
</evidence>
<reference evidence="2" key="1">
    <citation type="journal article" date="2020" name="Nature">
        <title>Giant virus diversity and host interactions through global metagenomics.</title>
        <authorList>
            <person name="Schulz F."/>
            <person name="Roux S."/>
            <person name="Paez-Espino D."/>
            <person name="Jungbluth S."/>
            <person name="Walsh D.A."/>
            <person name="Denef V.J."/>
            <person name="McMahon K.D."/>
            <person name="Konstantinidis K.T."/>
            <person name="Eloe-Fadrosh E.A."/>
            <person name="Kyrpides N.C."/>
            <person name="Woyke T."/>
        </authorList>
    </citation>
    <scope>NUCLEOTIDE SEQUENCE</scope>
    <source>
        <strain evidence="2">GVMAG-M-3300020523-10</strain>
    </source>
</reference>
<evidence type="ECO:0000256" key="1">
    <source>
        <dbReference type="SAM" id="Phobius"/>
    </source>
</evidence>
<name>A0A6C0CAX2_9ZZZZ</name>
<sequence length="72" mass="8238">MASRYAKMTQTIIFIIFAVVLSIIILSYFNINMTSNEPSKLNRFAVYEGLKNKEGQENIKKEGKNRANLLIP</sequence>
<dbReference type="AlphaFoldDB" id="A0A6C0CAX2"/>
<dbReference type="EMBL" id="MN739380">
    <property type="protein sequence ID" value="QHT01738.1"/>
    <property type="molecule type" value="Genomic_DNA"/>
</dbReference>
<keyword evidence="1" id="KW-0812">Transmembrane</keyword>
<keyword evidence="1" id="KW-1133">Transmembrane helix</keyword>
<proteinExistence type="predicted"/>